<proteinExistence type="inferred from homology"/>
<evidence type="ECO:0000256" key="4">
    <source>
        <dbReference type="ARBA" id="ARBA00022605"/>
    </source>
</evidence>
<keyword evidence="9" id="KW-0486">Methionine biosynthesis</keyword>
<dbReference type="GO" id="GO:0071949">
    <property type="term" value="F:FAD binding"/>
    <property type="evidence" value="ECO:0007669"/>
    <property type="project" value="TreeGrafter"/>
</dbReference>
<dbReference type="EMBL" id="UINC01089246">
    <property type="protein sequence ID" value="SVC40177.1"/>
    <property type="molecule type" value="Genomic_DNA"/>
</dbReference>
<evidence type="ECO:0000256" key="9">
    <source>
        <dbReference type="ARBA" id="ARBA00023167"/>
    </source>
</evidence>
<comment type="pathway">
    <text evidence="2">One-carbon metabolism; tetrahydrofolate interconversion.</text>
</comment>
<dbReference type="GO" id="GO:0035999">
    <property type="term" value="P:tetrahydrofolate interconversion"/>
    <property type="evidence" value="ECO:0007669"/>
    <property type="project" value="UniProtKB-UniPathway"/>
</dbReference>
<evidence type="ECO:0000256" key="5">
    <source>
        <dbReference type="ARBA" id="ARBA00022630"/>
    </source>
</evidence>
<keyword evidence="4" id="KW-0028">Amino-acid biosynthesis</keyword>
<evidence type="ECO:0000256" key="11">
    <source>
        <dbReference type="ARBA" id="ARBA00034529"/>
    </source>
</evidence>
<dbReference type="SUPFAM" id="SSF51730">
    <property type="entry name" value="FAD-linked oxidoreductase"/>
    <property type="match status" value="1"/>
</dbReference>
<dbReference type="GO" id="GO:0106312">
    <property type="term" value="F:methylenetetrahydrofolate reductase (NADH) activity"/>
    <property type="evidence" value="ECO:0007669"/>
    <property type="project" value="UniProtKB-EC"/>
</dbReference>
<evidence type="ECO:0000256" key="2">
    <source>
        <dbReference type="ARBA" id="ARBA00004777"/>
    </source>
</evidence>
<dbReference type="EC" id="1.5.1.54" evidence="11"/>
<evidence type="ECO:0000256" key="1">
    <source>
        <dbReference type="ARBA" id="ARBA00001974"/>
    </source>
</evidence>
<dbReference type="InterPro" id="IPR004620">
    <property type="entry name" value="MTHF_reductase_bac"/>
</dbReference>
<reference evidence="12" key="1">
    <citation type="submission" date="2018-05" db="EMBL/GenBank/DDBJ databases">
        <authorList>
            <person name="Lanie J.A."/>
            <person name="Ng W.-L."/>
            <person name="Kazmierczak K.M."/>
            <person name="Andrzejewski T.M."/>
            <person name="Davidsen T.M."/>
            <person name="Wayne K.J."/>
            <person name="Tettelin H."/>
            <person name="Glass J.I."/>
            <person name="Rusch D."/>
            <person name="Podicherti R."/>
            <person name="Tsui H.-C.T."/>
            <person name="Winkler M.E."/>
        </authorList>
    </citation>
    <scope>NUCLEOTIDE SEQUENCE</scope>
</reference>
<comment type="similarity">
    <text evidence="3">Belongs to the methylenetetrahydrofolate reductase family.</text>
</comment>
<evidence type="ECO:0000256" key="10">
    <source>
        <dbReference type="ARBA" id="ARBA00034478"/>
    </source>
</evidence>
<evidence type="ECO:0000313" key="12">
    <source>
        <dbReference type="EMBL" id="SVC40177.1"/>
    </source>
</evidence>
<comment type="pathway">
    <text evidence="10">Amino-acid biosynthesis; L-methionine biosynthesis via de novo pathway.</text>
</comment>
<sequence length="296" mass="32551">MRLIRDILKEHQALGKTSVSCELFPAKTPEGEKALLEKIVPRLTEVNPAFFSVTYGAGGGTRDKTIGIVDVIQSQYGVPTMTHLTCVGSAREDISRFLEDANSSGISNILALRGDPPPGQESFVKAKGGFEFSYELVEFVKVQKRFSIGVAGFPEGHIACDEGREVDWDRLKVKVDCGADFIITQLFFDNSDFFAFRDYLRRKGMDRPILAGIIPILSTRQIQRFTGLCGAKLTAEITTRLDELGGDDEAVSAFGIDYATRQCEELIANGVEGLHFYTLNKSRATVQVVKNLGLGQ</sequence>
<comment type="cofactor">
    <cofactor evidence="1">
        <name>FAD</name>
        <dbReference type="ChEBI" id="CHEBI:57692"/>
    </cofactor>
</comment>
<keyword evidence="8" id="KW-0520">NAD</keyword>
<dbReference type="UniPathway" id="UPA00193"/>
<evidence type="ECO:0000256" key="8">
    <source>
        <dbReference type="ARBA" id="ARBA00023027"/>
    </source>
</evidence>
<dbReference type="PANTHER" id="PTHR45754">
    <property type="entry name" value="METHYLENETETRAHYDROFOLATE REDUCTASE"/>
    <property type="match status" value="1"/>
</dbReference>
<keyword evidence="7" id="KW-0560">Oxidoreductase</keyword>
<dbReference type="CDD" id="cd00537">
    <property type="entry name" value="MTHFR"/>
    <property type="match status" value="1"/>
</dbReference>
<dbReference type="AlphaFoldDB" id="A0A382LXT9"/>
<dbReference type="GO" id="GO:0009086">
    <property type="term" value="P:methionine biosynthetic process"/>
    <property type="evidence" value="ECO:0007669"/>
    <property type="project" value="UniProtKB-KW"/>
</dbReference>
<gene>
    <name evidence="12" type="ORF">METZ01_LOCUS293031</name>
</gene>
<evidence type="ECO:0000256" key="3">
    <source>
        <dbReference type="ARBA" id="ARBA00006743"/>
    </source>
</evidence>
<dbReference type="GO" id="GO:0005829">
    <property type="term" value="C:cytosol"/>
    <property type="evidence" value="ECO:0007669"/>
    <property type="project" value="InterPro"/>
</dbReference>
<dbReference type="InterPro" id="IPR029041">
    <property type="entry name" value="FAD-linked_oxidoreductase-like"/>
</dbReference>
<evidence type="ECO:0000256" key="6">
    <source>
        <dbReference type="ARBA" id="ARBA00022827"/>
    </source>
</evidence>
<dbReference type="PANTHER" id="PTHR45754:SF3">
    <property type="entry name" value="METHYLENETETRAHYDROFOLATE REDUCTASE (NADPH)"/>
    <property type="match status" value="1"/>
</dbReference>
<dbReference type="Pfam" id="PF02219">
    <property type="entry name" value="MTHFR"/>
    <property type="match status" value="1"/>
</dbReference>
<dbReference type="Gene3D" id="3.20.20.220">
    <property type="match status" value="1"/>
</dbReference>
<name>A0A382LXT9_9ZZZZ</name>
<protein>
    <recommendedName>
        <fullName evidence="11">methylenetetrahydrofolate reductase (NADH)</fullName>
        <ecNumber evidence="11">1.5.1.54</ecNumber>
    </recommendedName>
</protein>
<keyword evidence="6" id="KW-0274">FAD</keyword>
<keyword evidence="5" id="KW-0285">Flavoprotein</keyword>
<organism evidence="12">
    <name type="scientific">marine metagenome</name>
    <dbReference type="NCBI Taxonomy" id="408172"/>
    <lineage>
        <taxon>unclassified sequences</taxon>
        <taxon>metagenomes</taxon>
        <taxon>ecological metagenomes</taxon>
    </lineage>
</organism>
<dbReference type="NCBIfam" id="TIGR00676">
    <property type="entry name" value="fadh2"/>
    <property type="match status" value="1"/>
</dbReference>
<evidence type="ECO:0000256" key="7">
    <source>
        <dbReference type="ARBA" id="ARBA00023002"/>
    </source>
</evidence>
<accession>A0A382LXT9</accession>
<dbReference type="InterPro" id="IPR003171">
    <property type="entry name" value="Mehydrof_redctse-like"/>
</dbReference>